<dbReference type="AlphaFoldDB" id="A0A5M4AX39"/>
<gene>
    <name evidence="2" type="ORF">PbJCM13498_13480</name>
</gene>
<dbReference type="OrthoDB" id="5573484at2"/>
<dbReference type="EMBL" id="BLAX01000001">
    <property type="protein sequence ID" value="GET32485.1"/>
    <property type="molecule type" value="Genomic_DNA"/>
</dbReference>
<name>A0A5M4AX39_9BACT</name>
<protein>
    <recommendedName>
        <fullName evidence="1">DUF7033 domain-containing protein</fullName>
    </recommendedName>
</protein>
<dbReference type="Gene3D" id="3.20.20.370">
    <property type="entry name" value="Glycoside hydrolase/deacetylase"/>
    <property type="match status" value="1"/>
</dbReference>
<accession>A0A5M4AX39</accession>
<dbReference type="CDD" id="cd10931">
    <property type="entry name" value="CE4_u7"/>
    <property type="match status" value="1"/>
</dbReference>
<keyword evidence="3" id="KW-1185">Reference proteome</keyword>
<dbReference type="Pfam" id="PF23019">
    <property type="entry name" value="DUF7033"/>
    <property type="match status" value="1"/>
</dbReference>
<sequence length="444" mass="51795">MTVILIYSNNLSPRLNYTVRYIFNDLIPTTFQVTNDPDLVTRFNGPIINYSDNNELPGLHIFPHGLLFSEKLVDFVPQIDNSGEIPLLFPVSTSGKSELTFDVFAAVFWMVSRYEEYFPKGKTDIHGRFRAEASFAFQHHFLQRPVVDLWAELLADAIATKWPQWEKPMRRFRYISTIDVDNAYAILHKSMLRKMTASFRSIMNPRKNRPISVRKEVLKGQKPDPYDTYAEMEKMHETYNVEAVFFFLLGDYGKFDKNLSYRNVNYRALIRDTSKKVPVGIHPSYKASGAHKMLETEVKRLSKIIGESPFRSRFHYLRLTFPQSYQWLIDTGIKEDYTLTYHSRAGFRAGTCTPFRFYDLSSENETNLKIFPTTVMEVSLKQYQEQTPKEAIETINRLMMEVKKVNGTFVSLFHNESLSDSGEWKGWKKVFKSMLKKAGELRDE</sequence>
<evidence type="ECO:0000259" key="1">
    <source>
        <dbReference type="Pfam" id="PF23019"/>
    </source>
</evidence>
<evidence type="ECO:0000313" key="3">
    <source>
        <dbReference type="Proteomes" id="UP000391834"/>
    </source>
</evidence>
<evidence type="ECO:0000313" key="2">
    <source>
        <dbReference type="EMBL" id="GET32485.1"/>
    </source>
</evidence>
<organism evidence="2 3">
    <name type="scientific">Prolixibacter bellariivorans</name>
    <dbReference type="NCBI Taxonomy" id="314319"/>
    <lineage>
        <taxon>Bacteria</taxon>
        <taxon>Pseudomonadati</taxon>
        <taxon>Bacteroidota</taxon>
        <taxon>Bacteroidia</taxon>
        <taxon>Marinilabiliales</taxon>
        <taxon>Prolixibacteraceae</taxon>
        <taxon>Prolixibacter</taxon>
    </lineage>
</organism>
<reference evidence="2 3" key="1">
    <citation type="submission" date="2019-10" db="EMBL/GenBank/DDBJ databases">
        <title>Prolixibacter strains distinguished by the presence of nitrate reductase genes were adept at nitrate-dependent anaerobic corrosion of metallic iron and carbon steel.</title>
        <authorList>
            <person name="Iino T."/>
            <person name="Shono N."/>
            <person name="Ito K."/>
            <person name="Nakamura R."/>
            <person name="Sueoka K."/>
            <person name="Harayama S."/>
            <person name="Ohkuma M."/>
        </authorList>
    </citation>
    <scope>NUCLEOTIDE SEQUENCE [LARGE SCALE GENOMIC DNA]</scope>
    <source>
        <strain evidence="2 3">JCM 13498</strain>
    </source>
</reference>
<dbReference type="InterPro" id="IPR054297">
    <property type="entry name" value="DUF7033"/>
</dbReference>
<dbReference type="Proteomes" id="UP000391834">
    <property type="component" value="Unassembled WGS sequence"/>
</dbReference>
<comment type="caution">
    <text evidence="2">The sequence shown here is derived from an EMBL/GenBank/DDBJ whole genome shotgun (WGS) entry which is preliminary data.</text>
</comment>
<feature type="domain" description="DUF7033" evidence="1">
    <location>
        <begin position="100"/>
        <end position="188"/>
    </location>
</feature>
<proteinExistence type="predicted"/>